<evidence type="ECO:0000256" key="1">
    <source>
        <dbReference type="ARBA" id="ARBA00010105"/>
    </source>
</evidence>
<feature type="non-terminal residue" evidence="2">
    <location>
        <position position="1"/>
    </location>
</feature>
<organism evidence="2 3">
    <name type="scientific">Candidatus Yanofskybacteria bacterium GW2011_GWC2_37_9</name>
    <dbReference type="NCBI Taxonomy" id="1619028"/>
    <lineage>
        <taxon>Bacteria</taxon>
        <taxon>Candidatus Yanofskyibacteriota</taxon>
    </lineage>
</organism>
<evidence type="ECO:0000313" key="3">
    <source>
        <dbReference type="Proteomes" id="UP000034430"/>
    </source>
</evidence>
<dbReference type="InterPro" id="IPR003226">
    <property type="entry name" value="MYG1_exonuclease"/>
</dbReference>
<reference evidence="2 3" key="1">
    <citation type="journal article" date="2015" name="Nature">
        <title>rRNA introns, odd ribosomes, and small enigmatic genomes across a large radiation of phyla.</title>
        <authorList>
            <person name="Brown C.T."/>
            <person name="Hug L.A."/>
            <person name="Thomas B.C."/>
            <person name="Sharon I."/>
            <person name="Castelle C.J."/>
            <person name="Singh A."/>
            <person name="Wilkins M.J."/>
            <person name="Williams K.H."/>
            <person name="Banfield J.F."/>
        </authorList>
    </citation>
    <scope>NUCLEOTIDE SEQUENCE [LARGE SCALE GENOMIC DNA]</scope>
</reference>
<comment type="caution">
    <text evidence="2">The sequence shown here is derived from an EMBL/GenBank/DDBJ whole genome shotgun (WGS) entry which is preliminary data.</text>
</comment>
<protein>
    <submittedName>
        <fullName evidence="2">Metal-dependent protein hydrolase</fullName>
    </submittedName>
</protein>
<comment type="similarity">
    <text evidence="1">Belongs to the MYG1 family.</text>
</comment>
<dbReference type="EMBL" id="LBTU01000002">
    <property type="protein sequence ID" value="KKQ47890.1"/>
    <property type="molecule type" value="Genomic_DNA"/>
</dbReference>
<keyword evidence="2" id="KW-0378">Hydrolase</keyword>
<dbReference type="GO" id="GO:0005737">
    <property type="term" value="C:cytoplasm"/>
    <property type="evidence" value="ECO:0007669"/>
    <property type="project" value="TreeGrafter"/>
</dbReference>
<accession>A0A0G0IA69</accession>
<proteinExistence type="inferred from homology"/>
<sequence>QREIKKAKDQIEIAKIIRNFFKKTKDKKLIIIDKPKVSRFEIWDALQDFPEPLFVVYGDKEDWSIVAMRKEKNSFGSRKNFPISWGGLSYKDLQKITGVSNAVFCHRALFMAVAKSKEGAVKLAQLAIES</sequence>
<dbReference type="Pfam" id="PF03690">
    <property type="entry name" value="MYG1_exonuc"/>
    <property type="match status" value="1"/>
</dbReference>
<dbReference type="PANTHER" id="PTHR11215:SF1">
    <property type="entry name" value="MYG1 EXONUCLEASE"/>
    <property type="match status" value="1"/>
</dbReference>
<dbReference type="PANTHER" id="PTHR11215">
    <property type="entry name" value="METAL DEPENDENT HYDROLASE - RELATED"/>
    <property type="match status" value="1"/>
</dbReference>
<name>A0A0G0IA69_9BACT</name>
<evidence type="ECO:0000313" key="2">
    <source>
        <dbReference type="EMBL" id="KKQ47890.1"/>
    </source>
</evidence>
<gene>
    <name evidence="2" type="ORF">US65_C0002G0027</name>
</gene>
<dbReference type="Proteomes" id="UP000034430">
    <property type="component" value="Unassembled WGS sequence"/>
</dbReference>
<dbReference type="AlphaFoldDB" id="A0A0G0IA69"/>
<dbReference type="GO" id="GO:0016787">
    <property type="term" value="F:hydrolase activity"/>
    <property type="evidence" value="ECO:0007669"/>
    <property type="project" value="UniProtKB-KW"/>
</dbReference>